<dbReference type="CDD" id="cd03529">
    <property type="entry name" value="Rieske_NirD"/>
    <property type="match status" value="1"/>
</dbReference>
<accession>A0AAN0Y7R1</accession>
<protein>
    <submittedName>
        <fullName evidence="8">Nitrite reductase small subunit</fullName>
    </submittedName>
</protein>
<evidence type="ECO:0000259" key="7">
    <source>
        <dbReference type="PROSITE" id="PS51296"/>
    </source>
</evidence>
<dbReference type="GeneID" id="70914959"/>
<keyword evidence="9" id="KW-1185">Reference proteome</keyword>
<gene>
    <name evidence="8" type="ORF">BA890_23010</name>
</gene>
<reference evidence="8 9" key="1">
    <citation type="submission" date="2016-07" db="EMBL/GenBank/DDBJ databases">
        <title>Developing Vibrio natriegens as a novel, fast-growing host for biotechnology.</title>
        <authorList>
            <person name="Weinstock M.T."/>
            <person name="Hesek E.D."/>
            <person name="Wilson C.M."/>
            <person name="Gibson D.G."/>
        </authorList>
    </citation>
    <scope>NUCLEOTIDE SEQUENCE [LARGE SCALE GENOMIC DNA]</scope>
    <source>
        <strain evidence="8 9">ATCC 14048</strain>
    </source>
</reference>
<evidence type="ECO:0000313" key="8">
    <source>
        <dbReference type="EMBL" id="ANQ15570.1"/>
    </source>
</evidence>
<name>A0AAN0Y7R1_VIBNA</name>
<keyword evidence="3" id="KW-0560">Oxidoreductase</keyword>
<dbReference type="GO" id="GO:0008942">
    <property type="term" value="F:nitrite reductase [NAD(P)H] activity"/>
    <property type="evidence" value="ECO:0007669"/>
    <property type="project" value="InterPro"/>
</dbReference>
<dbReference type="GO" id="GO:0051537">
    <property type="term" value="F:2 iron, 2 sulfur cluster binding"/>
    <property type="evidence" value="ECO:0007669"/>
    <property type="project" value="UniProtKB-KW"/>
</dbReference>
<dbReference type="InterPro" id="IPR012748">
    <property type="entry name" value="Rieske-like_NirD"/>
</dbReference>
<dbReference type="PROSITE" id="PS51300">
    <property type="entry name" value="NIRD"/>
    <property type="match status" value="1"/>
</dbReference>
<dbReference type="InterPro" id="IPR017941">
    <property type="entry name" value="Rieske_2Fe-2S"/>
</dbReference>
<evidence type="ECO:0000256" key="3">
    <source>
        <dbReference type="ARBA" id="ARBA00023002"/>
    </source>
</evidence>
<keyword evidence="1" id="KW-0001">2Fe-2S</keyword>
<feature type="domain" description="Rieske" evidence="7">
    <location>
        <begin position="5"/>
        <end position="106"/>
    </location>
</feature>
<evidence type="ECO:0000256" key="2">
    <source>
        <dbReference type="ARBA" id="ARBA00022723"/>
    </source>
</evidence>
<proteinExistence type="predicted"/>
<evidence type="ECO:0000256" key="4">
    <source>
        <dbReference type="ARBA" id="ARBA00023004"/>
    </source>
</evidence>
<dbReference type="SUPFAM" id="SSF50022">
    <property type="entry name" value="ISP domain"/>
    <property type="match status" value="1"/>
</dbReference>
<keyword evidence="5" id="KW-0411">Iron-sulfur</keyword>
<evidence type="ECO:0000256" key="6">
    <source>
        <dbReference type="ARBA" id="ARBA00023063"/>
    </source>
</evidence>
<evidence type="ECO:0000313" key="9">
    <source>
        <dbReference type="Proteomes" id="UP000092741"/>
    </source>
</evidence>
<sequence>MSNWISICESTAIAPNTGVCAKVDDKQIAVFFSQRTNSLHAISNFDPIGKANILSRGILGCVGEILCVASPLYKQHFCLETGKCIENPEYNVPIYEVRNNNGMIELRQ</sequence>
<organism evidence="8 9">
    <name type="scientific">Vibrio natriegens NBRC 15636 = ATCC 14048 = DSM 759</name>
    <dbReference type="NCBI Taxonomy" id="1219067"/>
    <lineage>
        <taxon>Bacteria</taxon>
        <taxon>Pseudomonadati</taxon>
        <taxon>Pseudomonadota</taxon>
        <taxon>Gammaproteobacteria</taxon>
        <taxon>Vibrionales</taxon>
        <taxon>Vibrionaceae</taxon>
        <taxon>Vibrio</taxon>
    </lineage>
</organism>
<dbReference type="PROSITE" id="PS51296">
    <property type="entry name" value="RIESKE"/>
    <property type="match status" value="1"/>
</dbReference>
<dbReference type="AlphaFoldDB" id="A0AAN0Y7R1"/>
<dbReference type="PANTHER" id="PTHR40562">
    <property type="match status" value="1"/>
</dbReference>
<dbReference type="PANTHER" id="PTHR40562:SF1">
    <property type="entry name" value="NITRITE REDUCTASE (NADH) SMALL SUBUNIT"/>
    <property type="match status" value="1"/>
</dbReference>
<dbReference type="NCBIfam" id="TIGR02378">
    <property type="entry name" value="nirD_assim_sml"/>
    <property type="match status" value="1"/>
</dbReference>
<dbReference type="RefSeq" id="WP_014233998.1">
    <property type="nucleotide sequence ID" value="NZ_ATFJ01000012.1"/>
</dbReference>
<dbReference type="EMBL" id="CP016346">
    <property type="protein sequence ID" value="ANQ15570.1"/>
    <property type="molecule type" value="Genomic_DNA"/>
</dbReference>
<dbReference type="KEGG" id="vna:PN96_19165"/>
<dbReference type="Proteomes" id="UP000092741">
    <property type="component" value="Chromosome 2"/>
</dbReference>
<dbReference type="GO" id="GO:0042128">
    <property type="term" value="P:nitrate assimilation"/>
    <property type="evidence" value="ECO:0007669"/>
    <property type="project" value="UniProtKB-KW"/>
</dbReference>
<dbReference type="InterPro" id="IPR017881">
    <property type="entry name" value="NirD"/>
</dbReference>
<dbReference type="GO" id="GO:0046872">
    <property type="term" value="F:metal ion binding"/>
    <property type="evidence" value="ECO:0007669"/>
    <property type="project" value="UniProtKB-KW"/>
</dbReference>
<evidence type="ECO:0000256" key="5">
    <source>
        <dbReference type="ARBA" id="ARBA00023014"/>
    </source>
</evidence>
<keyword evidence="4" id="KW-0408">Iron</keyword>
<dbReference type="Gene3D" id="2.102.10.10">
    <property type="entry name" value="Rieske [2Fe-2S] iron-sulphur domain"/>
    <property type="match status" value="1"/>
</dbReference>
<evidence type="ECO:0000256" key="1">
    <source>
        <dbReference type="ARBA" id="ARBA00022714"/>
    </source>
</evidence>
<keyword evidence="6" id="KW-0534">Nitrate assimilation</keyword>
<dbReference type="Pfam" id="PF13806">
    <property type="entry name" value="Rieske_2"/>
    <property type="match status" value="1"/>
</dbReference>
<dbReference type="InterPro" id="IPR036922">
    <property type="entry name" value="Rieske_2Fe-2S_sf"/>
</dbReference>
<keyword evidence="2" id="KW-0479">Metal-binding</keyword>